<dbReference type="InterPro" id="IPR013691">
    <property type="entry name" value="MeTrfase_14"/>
</dbReference>
<dbReference type="InterPro" id="IPR038576">
    <property type="entry name" value="Methyltransf_Zn-bd_dom_put_sf"/>
</dbReference>
<sequence>MINAPEIVLEEEKHMNEQDESVDSALCRGCGERSLHTFIDLGLFPLCQTYIERHQLDNMEPFYPLHAYVCNRCFLVQLPEYVAPQNIFTEYAYFSSHSDSWLQHVRASADALTKRFNLGSTSQVIEAASNDGYFLQYFMEKGIPVIGVEPAVNVAQVAIGKGIPTVSKFFCVETARRLRDEGKQADLMLAVNVLDHVPDINDFVSGLKLLLKPNGVVVVEFPHLCKLIEGNQFDTIYHDRFSYLSFTAVEEIFLRQGLFPFDVEELPTHGGSLRIYACHRSAGVKPPTEQVARLRAKEEAWGVKTMDYYASFRKQVEDTKRNLLECLVRLKRERQTIVGYGVPAKGNVLLNYCGIRTDFLDYLVDRSPYKQGKHTPGTRIPIHSPETIRDSRPNYVLILPWNIKEEIMDQLAYIREWGGKFVVPVPTVQVYE</sequence>
<keyword evidence="3" id="KW-0808">Transferase</keyword>
<keyword evidence="4" id="KW-1185">Reference proteome</keyword>
<dbReference type="Proteomes" id="UP000192042">
    <property type="component" value="Chromosome I"/>
</dbReference>
<proteinExistence type="predicted"/>
<gene>
    <name evidence="3" type="ORF">NSJP_3814</name>
</gene>
<evidence type="ECO:0000313" key="3">
    <source>
        <dbReference type="EMBL" id="SLM49981.1"/>
    </source>
</evidence>
<dbReference type="Gene3D" id="6.20.50.110">
    <property type="entry name" value="Methyltransferase, zinc-binding domain"/>
    <property type="match status" value="1"/>
</dbReference>
<dbReference type="PANTHER" id="PTHR43861:SF5">
    <property type="entry name" value="BLL5978 PROTEIN"/>
    <property type="match status" value="1"/>
</dbReference>
<dbReference type="Gene3D" id="3.40.50.150">
    <property type="entry name" value="Vaccinia Virus protein VP39"/>
    <property type="match status" value="1"/>
</dbReference>
<feature type="domain" description="C-methyltransferase" evidence="2">
    <location>
        <begin position="267"/>
        <end position="426"/>
    </location>
</feature>
<dbReference type="STRING" id="1325564.NSJP_3814"/>
<feature type="domain" description="Methyltransferase putative zinc binding" evidence="1">
    <location>
        <begin position="27"/>
        <end position="88"/>
    </location>
</feature>
<dbReference type="AlphaFoldDB" id="A0A1W1IAN7"/>
<accession>A0A1W1IAN7</accession>
<dbReference type="Pfam" id="PF13489">
    <property type="entry name" value="Methyltransf_23"/>
    <property type="match status" value="1"/>
</dbReference>
<dbReference type="PANTHER" id="PTHR43861">
    <property type="entry name" value="TRANS-ACONITATE 2-METHYLTRANSFERASE-RELATED"/>
    <property type="match status" value="1"/>
</dbReference>
<dbReference type="Gene3D" id="6.10.250.3100">
    <property type="match status" value="1"/>
</dbReference>
<dbReference type="CDD" id="cd02440">
    <property type="entry name" value="AdoMet_MTases"/>
    <property type="match status" value="1"/>
</dbReference>
<organism evidence="3 4">
    <name type="scientific">Nitrospira japonica</name>
    <dbReference type="NCBI Taxonomy" id="1325564"/>
    <lineage>
        <taxon>Bacteria</taxon>
        <taxon>Pseudomonadati</taxon>
        <taxon>Nitrospirota</taxon>
        <taxon>Nitrospiria</taxon>
        <taxon>Nitrospirales</taxon>
        <taxon>Nitrospiraceae</taxon>
        <taxon>Nitrospira</taxon>
    </lineage>
</organism>
<dbReference type="SUPFAM" id="SSF53335">
    <property type="entry name" value="S-adenosyl-L-methionine-dependent methyltransferases"/>
    <property type="match status" value="1"/>
</dbReference>
<dbReference type="Gene3D" id="3.40.50.720">
    <property type="entry name" value="NAD(P)-binding Rossmann-like Domain"/>
    <property type="match status" value="1"/>
</dbReference>
<protein>
    <submittedName>
        <fullName evidence="3">Methyltransferase family protein</fullName>
    </submittedName>
</protein>
<dbReference type="GO" id="GO:0032259">
    <property type="term" value="P:methylation"/>
    <property type="evidence" value="ECO:0007669"/>
    <property type="project" value="UniProtKB-KW"/>
</dbReference>
<dbReference type="KEGG" id="nja:NSJP_3814"/>
<dbReference type="Pfam" id="PF08421">
    <property type="entry name" value="Methyltransf_13"/>
    <property type="match status" value="1"/>
</dbReference>
<keyword evidence="3" id="KW-0489">Methyltransferase</keyword>
<dbReference type="EMBL" id="LT828648">
    <property type="protein sequence ID" value="SLM49981.1"/>
    <property type="molecule type" value="Genomic_DNA"/>
</dbReference>
<evidence type="ECO:0000259" key="2">
    <source>
        <dbReference type="Pfam" id="PF08484"/>
    </source>
</evidence>
<dbReference type="InterPro" id="IPR013630">
    <property type="entry name" value="Methyltransf_Zn-bd_dom_put"/>
</dbReference>
<name>A0A1W1IAN7_9BACT</name>
<evidence type="ECO:0000259" key="1">
    <source>
        <dbReference type="Pfam" id="PF08421"/>
    </source>
</evidence>
<reference evidence="3 4" key="1">
    <citation type="submission" date="2017-03" db="EMBL/GenBank/DDBJ databases">
        <authorList>
            <person name="Afonso C.L."/>
            <person name="Miller P.J."/>
            <person name="Scott M.A."/>
            <person name="Spackman E."/>
            <person name="Goraichik I."/>
            <person name="Dimitrov K.M."/>
            <person name="Suarez D.L."/>
            <person name="Swayne D.E."/>
        </authorList>
    </citation>
    <scope>NUCLEOTIDE SEQUENCE [LARGE SCALE GENOMIC DNA]</scope>
    <source>
        <strain evidence="3">Genome sequencing of Nitrospira japonica strain NJ11</strain>
    </source>
</reference>
<dbReference type="Pfam" id="PF08484">
    <property type="entry name" value="Methyltransf_14"/>
    <property type="match status" value="1"/>
</dbReference>
<evidence type="ECO:0000313" key="4">
    <source>
        <dbReference type="Proteomes" id="UP000192042"/>
    </source>
</evidence>
<dbReference type="InterPro" id="IPR029063">
    <property type="entry name" value="SAM-dependent_MTases_sf"/>
</dbReference>
<dbReference type="GO" id="GO:0008168">
    <property type="term" value="F:methyltransferase activity"/>
    <property type="evidence" value="ECO:0007669"/>
    <property type="project" value="UniProtKB-KW"/>
</dbReference>